<reference evidence="2 3" key="1">
    <citation type="submission" date="2019-03" db="EMBL/GenBank/DDBJ databases">
        <title>Genomic Encyclopedia of Type Strains, Phase IV (KMG-IV): sequencing the most valuable type-strain genomes for metagenomic binning, comparative biology and taxonomic classification.</title>
        <authorList>
            <person name="Goeker M."/>
        </authorList>
    </citation>
    <scope>NUCLEOTIDE SEQUENCE [LARGE SCALE GENOMIC DNA]</scope>
    <source>
        <strain evidence="2 3">DSM 20467</strain>
    </source>
</reference>
<organism evidence="2 3">
    <name type="scientific">Pectinatus cerevisiiphilus</name>
    <dbReference type="NCBI Taxonomy" id="86956"/>
    <lineage>
        <taxon>Bacteria</taxon>
        <taxon>Bacillati</taxon>
        <taxon>Bacillota</taxon>
        <taxon>Negativicutes</taxon>
        <taxon>Selenomonadales</taxon>
        <taxon>Selenomonadaceae</taxon>
        <taxon>Pectinatus</taxon>
    </lineage>
</organism>
<dbReference type="InterPro" id="IPR029039">
    <property type="entry name" value="Flavoprotein-like_sf"/>
</dbReference>
<evidence type="ECO:0000313" key="2">
    <source>
        <dbReference type="EMBL" id="TCS77243.1"/>
    </source>
</evidence>
<dbReference type="Proteomes" id="UP000295188">
    <property type="component" value="Unassembled WGS sequence"/>
</dbReference>
<evidence type="ECO:0000259" key="1">
    <source>
        <dbReference type="Pfam" id="PF12641"/>
    </source>
</evidence>
<dbReference type="InterPro" id="IPR052200">
    <property type="entry name" value="Protoporphyrinogen_IX_DH"/>
</dbReference>
<dbReference type="GO" id="GO:0006783">
    <property type="term" value="P:heme biosynthetic process"/>
    <property type="evidence" value="ECO:0007669"/>
    <property type="project" value="TreeGrafter"/>
</dbReference>
<dbReference type="EMBL" id="SMAA01000017">
    <property type="protein sequence ID" value="TCS77243.1"/>
    <property type="molecule type" value="Genomic_DNA"/>
</dbReference>
<dbReference type="InterPro" id="IPR008254">
    <property type="entry name" value="Flavodoxin/NO_synth"/>
</dbReference>
<protein>
    <submittedName>
        <fullName evidence="2">Flavodoxin-like protein</fullName>
    </submittedName>
</protein>
<dbReference type="GO" id="GO:0016651">
    <property type="term" value="F:oxidoreductase activity, acting on NAD(P)H"/>
    <property type="evidence" value="ECO:0007669"/>
    <property type="project" value="UniProtKB-ARBA"/>
</dbReference>
<accession>A0A4R3K3I4</accession>
<keyword evidence="3" id="KW-1185">Reference proteome</keyword>
<dbReference type="GO" id="GO:0010181">
    <property type="term" value="F:FMN binding"/>
    <property type="evidence" value="ECO:0007669"/>
    <property type="project" value="InterPro"/>
</dbReference>
<comment type="caution">
    <text evidence="2">The sequence shown here is derived from an EMBL/GenBank/DDBJ whole genome shotgun (WGS) entry which is preliminary data.</text>
</comment>
<evidence type="ECO:0000313" key="3">
    <source>
        <dbReference type="Proteomes" id="UP000295188"/>
    </source>
</evidence>
<dbReference type="Pfam" id="PF12641">
    <property type="entry name" value="Flavodoxin_3"/>
    <property type="match status" value="1"/>
</dbReference>
<dbReference type="Gene3D" id="3.40.50.360">
    <property type="match status" value="1"/>
</dbReference>
<dbReference type="OrthoDB" id="307208at2"/>
<dbReference type="SUPFAM" id="SSF52218">
    <property type="entry name" value="Flavoproteins"/>
    <property type="match status" value="1"/>
</dbReference>
<proteinExistence type="predicted"/>
<dbReference type="GO" id="GO:0070819">
    <property type="term" value="F:menaquinone-dependent protoporphyrinogen oxidase activity"/>
    <property type="evidence" value="ECO:0007669"/>
    <property type="project" value="TreeGrafter"/>
</dbReference>
<dbReference type="AlphaFoldDB" id="A0A4R3K3I4"/>
<feature type="domain" description="Flavodoxin-like" evidence="1">
    <location>
        <begin position="5"/>
        <end position="166"/>
    </location>
</feature>
<dbReference type="PANTHER" id="PTHR38030">
    <property type="entry name" value="PROTOPORPHYRINOGEN IX DEHYDROGENASE [MENAQUINONE]"/>
    <property type="match status" value="1"/>
</dbReference>
<gene>
    <name evidence="2" type="ORF">EDC37_11715</name>
</gene>
<sequence>MQRWLIVYSSNTGNTKKVAEAMYKALAKDESDICLLKEFPDDTELAEYDVIAVGYWLTRGGPDVLTKKFLSRITNQKVVLFQTHGTEVGSEHSVTAFARAASCLGDNCDILGTFACQGKINPALLSRRASIPADDPHAPNARNLKRWEAASQHPDQKDLDNVVEFIEAVKRKLKLREKYLAKRK</sequence>
<name>A0A4R3K3I4_9FIRM</name>
<dbReference type="PANTHER" id="PTHR38030:SF2">
    <property type="entry name" value="PROTOPORPHYRINOGEN IX DEHYDROGENASE [QUINONE]"/>
    <property type="match status" value="1"/>
</dbReference>